<dbReference type="Proteomes" id="UP000828048">
    <property type="component" value="Chromosome 9"/>
</dbReference>
<accession>A0ACB7ZLN2</accession>
<proteinExistence type="predicted"/>
<keyword evidence="2" id="KW-1185">Reference proteome</keyword>
<evidence type="ECO:0000313" key="1">
    <source>
        <dbReference type="EMBL" id="KAH7866778.1"/>
    </source>
</evidence>
<gene>
    <name evidence="1" type="ORF">Vadar_024824</name>
</gene>
<protein>
    <submittedName>
        <fullName evidence="1">Uncharacterized protein</fullName>
    </submittedName>
</protein>
<name>A0ACB7ZLN2_9ERIC</name>
<sequence length="471" mass="53538">MFDGLLKSKFYTKCKTSIKLTKTRIEMIKRKRNAMQKYLRNDIADLLRNGLDINAYGRAEGLLVEVNMSACYDFVDQFCGLISNNLSLMSKQRECPEECKEAVSSLMFAAARFADMPELRELRSVFADRYGNSIEANTNKEFVEKLKALPPTKDLKLQLIQEIALESDLQWDSKALEQKLYNPPPSAQAPSKNKSDEKYNAHKGIKEPVKKIDKQVAEDRQQNVRDSASRGNKEEFPSYGRKKVGDDIRGGRIDQNDRQKSSNSEFNVAEENTDDKKLFYNRFAPPPYTKSKAGETEKSSSEVPSADGEDKHHRDDSVGEEANKPKPRSVRRRPLKPPPDHATRQDTAKKGLQILNEDHRDRKDEDERAMDRLLMHYSRKNSPYEVGKAKANLKPPHSHSRAEITDNPTKSRTTDDLPVRAASLPTEPMSPVEKSKGHVRASSYEPDTGHVHPMLPDYDDFVARLAAFRGK</sequence>
<evidence type="ECO:0000313" key="2">
    <source>
        <dbReference type="Proteomes" id="UP000828048"/>
    </source>
</evidence>
<organism evidence="1 2">
    <name type="scientific">Vaccinium darrowii</name>
    <dbReference type="NCBI Taxonomy" id="229202"/>
    <lineage>
        <taxon>Eukaryota</taxon>
        <taxon>Viridiplantae</taxon>
        <taxon>Streptophyta</taxon>
        <taxon>Embryophyta</taxon>
        <taxon>Tracheophyta</taxon>
        <taxon>Spermatophyta</taxon>
        <taxon>Magnoliopsida</taxon>
        <taxon>eudicotyledons</taxon>
        <taxon>Gunneridae</taxon>
        <taxon>Pentapetalae</taxon>
        <taxon>asterids</taxon>
        <taxon>Ericales</taxon>
        <taxon>Ericaceae</taxon>
        <taxon>Vaccinioideae</taxon>
        <taxon>Vaccinieae</taxon>
        <taxon>Vaccinium</taxon>
    </lineage>
</organism>
<dbReference type="EMBL" id="CM037159">
    <property type="protein sequence ID" value="KAH7866778.1"/>
    <property type="molecule type" value="Genomic_DNA"/>
</dbReference>
<comment type="caution">
    <text evidence="1">The sequence shown here is derived from an EMBL/GenBank/DDBJ whole genome shotgun (WGS) entry which is preliminary data.</text>
</comment>
<reference evidence="1 2" key="1">
    <citation type="journal article" date="2021" name="Hortic Res">
        <title>High-quality reference genome and annotation aids understanding of berry development for evergreen blueberry (Vaccinium darrowii).</title>
        <authorList>
            <person name="Yu J."/>
            <person name="Hulse-Kemp A.M."/>
            <person name="Babiker E."/>
            <person name="Staton M."/>
        </authorList>
    </citation>
    <scope>NUCLEOTIDE SEQUENCE [LARGE SCALE GENOMIC DNA]</scope>
    <source>
        <strain evidence="2">cv. NJ 8807/NJ 8810</strain>
        <tissue evidence="1">Young leaf</tissue>
    </source>
</reference>